<evidence type="ECO:0000256" key="1">
    <source>
        <dbReference type="SAM" id="MobiDB-lite"/>
    </source>
</evidence>
<evidence type="ECO:0000313" key="4">
    <source>
        <dbReference type="Proteomes" id="UP000023152"/>
    </source>
</evidence>
<dbReference type="EMBL" id="ASPP01007922">
    <property type="protein sequence ID" value="ETO26360.1"/>
    <property type="molecule type" value="Genomic_DNA"/>
</dbReference>
<feature type="compositionally biased region" description="Basic and acidic residues" evidence="1">
    <location>
        <begin position="194"/>
        <end position="238"/>
    </location>
</feature>
<evidence type="ECO:0000313" key="3">
    <source>
        <dbReference type="EMBL" id="ETO26360.1"/>
    </source>
</evidence>
<protein>
    <submittedName>
        <fullName evidence="3">Uncharacterized protein</fullName>
    </submittedName>
</protein>
<feature type="region of interest" description="Disordered" evidence="1">
    <location>
        <begin position="192"/>
        <end position="238"/>
    </location>
</feature>
<name>X6NJ66_RETFI</name>
<dbReference type="Proteomes" id="UP000023152">
    <property type="component" value="Unassembled WGS sequence"/>
</dbReference>
<gene>
    <name evidence="3" type="ORF">RFI_10779</name>
</gene>
<evidence type="ECO:0000256" key="2">
    <source>
        <dbReference type="SAM" id="Phobius"/>
    </source>
</evidence>
<comment type="caution">
    <text evidence="3">The sequence shown here is derived from an EMBL/GenBank/DDBJ whole genome shotgun (WGS) entry which is preliminary data.</text>
</comment>
<dbReference type="AlphaFoldDB" id="X6NJ66"/>
<feature type="compositionally biased region" description="Basic and acidic residues" evidence="1">
    <location>
        <begin position="51"/>
        <end position="61"/>
    </location>
</feature>
<accession>X6NJ66</accession>
<keyword evidence="2" id="KW-0472">Membrane</keyword>
<feature type="region of interest" description="Disordered" evidence="1">
    <location>
        <begin position="46"/>
        <end position="65"/>
    </location>
</feature>
<reference evidence="3 4" key="1">
    <citation type="journal article" date="2013" name="Curr. Biol.">
        <title>The Genome of the Foraminiferan Reticulomyxa filosa.</title>
        <authorList>
            <person name="Glockner G."/>
            <person name="Hulsmann N."/>
            <person name="Schleicher M."/>
            <person name="Noegel A.A."/>
            <person name="Eichinger L."/>
            <person name="Gallinger C."/>
            <person name="Pawlowski J."/>
            <person name="Sierra R."/>
            <person name="Euteneuer U."/>
            <person name="Pillet L."/>
            <person name="Moustafa A."/>
            <person name="Platzer M."/>
            <person name="Groth M."/>
            <person name="Szafranski K."/>
            <person name="Schliwa M."/>
        </authorList>
    </citation>
    <scope>NUCLEOTIDE SEQUENCE [LARGE SCALE GENOMIC DNA]</scope>
</reference>
<keyword evidence="2" id="KW-1133">Transmembrane helix</keyword>
<organism evidence="3 4">
    <name type="scientific">Reticulomyxa filosa</name>
    <dbReference type="NCBI Taxonomy" id="46433"/>
    <lineage>
        <taxon>Eukaryota</taxon>
        <taxon>Sar</taxon>
        <taxon>Rhizaria</taxon>
        <taxon>Retaria</taxon>
        <taxon>Foraminifera</taxon>
        <taxon>Monothalamids</taxon>
        <taxon>Reticulomyxidae</taxon>
        <taxon>Reticulomyxa</taxon>
    </lineage>
</organism>
<feature type="transmembrane region" description="Helical" evidence="2">
    <location>
        <begin position="142"/>
        <end position="167"/>
    </location>
</feature>
<keyword evidence="4" id="KW-1185">Reference proteome</keyword>
<keyword evidence="2" id="KW-0812">Transmembrane</keyword>
<proteinExistence type="predicted"/>
<sequence>MYFLLIECDITCEIVNQIALNWTTRPTQVIIFFFYSFICSNNVASPSSEDPTNKNQEKIDSQAEQTSHGIIVDSNVVTTDNIEAPDQSFNSATDHEEKEVYSHTDYNPAENTYGQEFNEFNLKKKKKNLFKNEMLTKRINNLLRLALMIVYAIFLFFHPLGLFYLFIEPWEVEKQQKKSCFNQNVKLENVAETTHAEDTHKRKDVKHPDKTAQETHAVERENRAHASWKDLAKGKQTV</sequence>